<evidence type="ECO:0000256" key="6">
    <source>
        <dbReference type="ARBA" id="ARBA00022630"/>
    </source>
</evidence>
<keyword evidence="3" id="KW-0600">Photoreceptor protein</keyword>
<dbReference type="GO" id="GO:0008168">
    <property type="term" value="F:methyltransferase activity"/>
    <property type="evidence" value="ECO:0007669"/>
    <property type="project" value="UniProtKB-KW"/>
</dbReference>
<dbReference type="EMBL" id="QBKA01000002">
    <property type="protein sequence ID" value="RDC60470.1"/>
    <property type="molecule type" value="Genomic_DNA"/>
</dbReference>
<dbReference type="PANTHER" id="PTHR41523:SF7">
    <property type="entry name" value="HISTIDINE KINASE"/>
    <property type="match status" value="1"/>
</dbReference>
<dbReference type="Pfam" id="PF13426">
    <property type="entry name" value="PAS_9"/>
    <property type="match status" value="1"/>
</dbReference>
<evidence type="ECO:0000256" key="1">
    <source>
        <dbReference type="ARBA" id="ARBA00000085"/>
    </source>
</evidence>
<evidence type="ECO:0000256" key="15">
    <source>
        <dbReference type="ARBA" id="ARBA00023170"/>
    </source>
</evidence>
<comment type="catalytic activity">
    <reaction evidence="1">
        <text>ATP + protein L-histidine = ADP + protein N-phospho-L-histidine.</text>
        <dbReference type="EC" id="2.7.13.3"/>
    </reaction>
</comment>
<dbReference type="Proteomes" id="UP000253727">
    <property type="component" value="Unassembled WGS sequence"/>
</dbReference>
<name>A0A369Q7W7_9SPHN</name>
<gene>
    <name evidence="18" type="ORF">HME9302_01677</name>
</gene>
<keyword evidence="7" id="KW-0288">FMN</keyword>
<dbReference type="PANTHER" id="PTHR41523">
    <property type="entry name" value="TWO-COMPONENT SYSTEM SENSOR PROTEIN"/>
    <property type="match status" value="1"/>
</dbReference>
<dbReference type="Pfam" id="PF07536">
    <property type="entry name" value="HWE_HK"/>
    <property type="match status" value="1"/>
</dbReference>
<keyword evidence="11" id="KW-0418">Kinase</keyword>
<evidence type="ECO:0000313" key="19">
    <source>
        <dbReference type="Proteomes" id="UP000253727"/>
    </source>
</evidence>
<evidence type="ECO:0000256" key="14">
    <source>
        <dbReference type="ARBA" id="ARBA00023026"/>
    </source>
</evidence>
<evidence type="ECO:0000256" key="12">
    <source>
        <dbReference type="ARBA" id="ARBA00022840"/>
    </source>
</evidence>
<evidence type="ECO:0000256" key="4">
    <source>
        <dbReference type="ARBA" id="ARBA00022553"/>
    </source>
</evidence>
<dbReference type="InterPro" id="IPR035965">
    <property type="entry name" value="PAS-like_dom_sf"/>
</dbReference>
<dbReference type="AlphaFoldDB" id="A0A369Q7W7"/>
<keyword evidence="18" id="KW-0378">Hydrolase</keyword>
<keyword evidence="19" id="KW-1185">Reference proteome</keyword>
<dbReference type="NCBIfam" id="TIGR00229">
    <property type="entry name" value="sensory_box"/>
    <property type="match status" value="1"/>
</dbReference>
<keyword evidence="12" id="KW-0067">ATP-binding</keyword>
<evidence type="ECO:0000256" key="2">
    <source>
        <dbReference type="ARBA" id="ARBA00012438"/>
    </source>
</evidence>
<keyword evidence="5" id="KW-0716">Sensory transduction</keyword>
<keyword evidence="18" id="KW-0489">Methyltransferase</keyword>
<dbReference type="SMART" id="SM00911">
    <property type="entry name" value="HWE_HK"/>
    <property type="match status" value="1"/>
</dbReference>
<evidence type="ECO:0000259" key="16">
    <source>
        <dbReference type="PROSITE" id="PS50112"/>
    </source>
</evidence>
<organism evidence="18 19">
    <name type="scientific">Alteripontixanthobacter maritimus</name>
    <dbReference type="NCBI Taxonomy" id="2161824"/>
    <lineage>
        <taxon>Bacteria</taxon>
        <taxon>Pseudomonadati</taxon>
        <taxon>Pseudomonadota</taxon>
        <taxon>Alphaproteobacteria</taxon>
        <taxon>Sphingomonadales</taxon>
        <taxon>Erythrobacteraceae</taxon>
        <taxon>Alteripontixanthobacter</taxon>
    </lineage>
</organism>
<dbReference type="Gene3D" id="3.30.450.20">
    <property type="entry name" value="PAS domain"/>
    <property type="match status" value="1"/>
</dbReference>
<keyword evidence="15" id="KW-0675">Receptor</keyword>
<keyword evidence="14" id="KW-0843">Virulence</keyword>
<keyword evidence="4" id="KW-0597">Phosphoprotein</keyword>
<keyword evidence="13" id="KW-0157">Chromophore</keyword>
<keyword evidence="6" id="KW-0285">Flavoprotein</keyword>
<dbReference type="InterPro" id="IPR011102">
    <property type="entry name" value="Sig_transdc_His_kinase_HWE"/>
</dbReference>
<evidence type="ECO:0000256" key="7">
    <source>
        <dbReference type="ARBA" id="ARBA00022643"/>
    </source>
</evidence>
<dbReference type="SMART" id="SM00086">
    <property type="entry name" value="PAC"/>
    <property type="match status" value="1"/>
</dbReference>
<evidence type="ECO:0000256" key="10">
    <source>
        <dbReference type="ARBA" id="ARBA00022741"/>
    </source>
</evidence>
<dbReference type="Gene3D" id="3.30.565.10">
    <property type="entry name" value="Histidine kinase-like ATPase, C-terminal domain"/>
    <property type="match status" value="1"/>
</dbReference>
<comment type="caution">
    <text evidence="18">The sequence shown here is derived from an EMBL/GenBank/DDBJ whole genome shotgun (WGS) entry which is preliminary data.</text>
</comment>
<dbReference type="GO" id="GO:0032259">
    <property type="term" value="P:methylation"/>
    <property type="evidence" value="ECO:0007669"/>
    <property type="project" value="UniProtKB-KW"/>
</dbReference>
<dbReference type="PROSITE" id="PS50112">
    <property type="entry name" value="PAS"/>
    <property type="match status" value="1"/>
</dbReference>
<proteinExistence type="predicted"/>
<dbReference type="GO" id="GO:0009881">
    <property type="term" value="F:photoreceptor activity"/>
    <property type="evidence" value="ECO:0007669"/>
    <property type="project" value="UniProtKB-KW"/>
</dbReference>
<dbReference type="GO" id="GO:0016787">
    <property type="term" value="F:hydrolase activity"/>
    <property type="evidence" value="ECO:0007669"/>
    <property type="project" value="UniProtKB-KW"/>
</dbReference>
<feature type="domain" description="PAS" evidence="16">
    <location>
        <begin position="46"/>
        <end position="82"/>
    </location>
</feature>
<dbReference type="InterPro" id="IPR000014">
    <property type="entry name" value="PAS"/>
</dbReference>
<dbReference type="InterPro" id="IPR036890">
    <property type="entry name" value="HATPase_C_sf"/>
</dbReference>
<accession>A0A369Q7W7</accession>
<dbReference type="SUPFAM" id="SSF55785">
    <property type="entry name" value="PYP-like sensor domain (PAS domain)"/>
    <property type="match status" value="1"/>
</dbReference>
<evidence type="ECO:0000256" key="5">
    <source>
        <dbReference type="ARBA" id="ARBA00022606"/>
    </source>
</evidence>
<evidence type="ECO:0000256" key="3">
    <source>
        <dbReference type="ARBA" id="ARBA00022543"/>
    </source>
</evidence>
<evidence type="ECO:0000256" key="13">
    <source>
        <dbReference type="ARBA" id="ARBA00022991"/>
    </source>
</evidence>
<dbReference type="EC" id="2.7.13.3" evidence="2"/>
<dbReference type="InterPro" id="IPR001610">
    <property type="entry name" value="PAC"/>
</dbReference>
<evidence type="ECO:0000256" key="11">
    <source>
        <dbReference type="ARBA" id="ARBA00022777"/>
    </source>
</evidence>
<dbReference type="GO" id="GO:0004673">
    <property type="term" value="F:protein histidine kinase activity"/>
    <property type="evidence" value="ECO:0007669"/>
    <property type="project" value="UniProtKB-EC"/>
</dbReference>
<dbReference type="RefSeq" id="WP_115366625.1">
    <property type="nucleotide sequence ID" value="NZ_QBKA01000002.1"/>
</dbReference>
<evidence type="ECO:0000313" key="18">
    <source>
        <dbReference type="EMBL" id="RDC60470.1"/>
    </source>
</evidence>
<protein>
    <recommendedName>
        <fullName evidence="2">histidine kinase</fullName>
        <ecNumber evidence="2">2.7.13.3</ecNumber>
    </recommendedName>
</protein>
<reference evidence="18 19" key="1">
    <citation type="submission" date="2018-04" db="EMBL/GenBank/DDBJ databases">
        <title>Altererythrobacter sp. HME9302 genome sequencing and assembly.</title>
        <authorList>
            <person name="Kang H."/>
            <person name="Kim H."/>
            <person name="Joh K."/>
        </authorList>
    </citation>
    <scope>NUCLEOTIDE SEQUENCE [LARGE SCALE GENOMIC DNA]</scope>
    <source>
        <strain evidence="18 19">HME9302</strain>
    </source>
</reference>
<keyword evidence="8 18" id="KW-0808">Transferase</keyword>
<evidence type="ECO:0000259" key="17">
    <source>
        <dbReference type="PROSITE" id="PS50113"/>
    </source>
</evidence>
<dbReference type="GO" id="GO:0005524">
    <property type="term" value="F:ATP binding"/>
    <property type="evidence" value="ECO:0007669"/>
    <property type="project" value="UniProtKB-KW"/>
</dbReference>
<feature type="domain" description="PAC" evidence="17">
    <location>
        <begin position="125"/>
        <end position="177"/>
    </location>
</feature>
<dbReference type="OrthoDB" id="136506at2"/>
<evidence type="ECO:0000256" key="9">
    <source>
        <dbReference type="ARBA" id="ARBA00022737"/>
    </source>
</evidence>
<keyword evidence="10" id="KW-0547">Nucleotide-binding</keyword>
<dbReference type="SUPFAM" id="SSF55874">
    <property type="entry name" value="ATPase domain of HSP90 chaperone/DNA topoisomerase II/histidine kinase"/>
    <property type="match status" value="1"/>
</dbReference>
<sequence>MQDPDSQNSKPTIGASDAKSEIARLTTLLDQVRSDREADRLAAEERESLLEAMIEVVPIGVVFADAQGRIIHGNSATERMVGHAVLHSADTDSYGEWVSFHADGRRVESHEYPLAKVIVEKADHAELDVHYQRPDGTKFWMRIIGEPVRGSNGELNGATVVLLDIDRERNLQHAQEVLIAELNHRVKNAFSVTQSIVSRSLRNENVAPDLDQRIDRRLNAYAKAHASLIGNTWGFAKLDEVAREILEPIADQRVSIEGPDLEMPSRTAIAFSMALYELATNAVKYGALSDEDGSVSFTWTIDDGDTDQPTVTILWTERGGPPVSKPDAKGFGTFVTERAIMAETKGTAETFFYPEGLEWRLSMPKPQESDT</sequence>
<dbReference type="PROSITE" id="PS50113">
    <property type="entry name" value="PAC"/>
    <property type="match status" value="1"/>
</dbReference>
<keyword evidence="9" id="KW-0677">Repeat</keyword>
<dbReference type="CDD" id="cd00130">
    <property type="entry name" value="PAS"/>
    <property type="match status" value="1"/>
</dbReference>
<evidence type="ECO:0000256" key="8">
    <source>
        <dbReference type="ARBA" id="ARBA00022679"/>
    </source>
</evidence>
<dbReference type="InterPro" id="IPR000700">
    <property type="entry name" value="PAS-assoc_C"/>
</dbReference>